<accession>K1XVK0</accession>
<proteinExistence type="predicted"/>
<keyword evidence="5" id="KW-0378">Hydrolase</keyword>
<evidence type="ECO:0000256" key="5">
    <source>
        <dbReference type="ARBA" id="ARBA00022801"/>
    </source>
</evidence>
<reference evidence="10" key="1">
    <citation type="journal article" date="2012" name="Science">
        <title>Fermentation, hydrogen, and sulfur metabolism in multiple uncultivated bacterial phyla.</title>
        <authorList>
            <person name="Wrighton K.C."/>
            <person name="Thomas B.C."/>
            <person name="Sharon I."/>
            <person name="Miller C.S."/>
            <person name="Castelle C.J."/>
            <person name="VerBerkmoes N.C."/>
            <person name="Wilkins M.J."/>
            <person name="Hettich R.L."/>
            <person name="Lipton M.S."/>
            <person name="Williams K.H."/>
            <person name="Long P.E."/>
            <person name="Banfield J.F."/>
        </authorList>
    </citation>
    <scope>NUCLEOTIDE SEQUENCE [LARGE SCALE GENOMIC DNA]</scope>
</reference>
<dbReference type="SUPFAM" id="SSF53474">
    <property type="entry name" value="alpha/beta-Hydrolases"/>
    <property type="match status" value="1"/>
</dbReference>
<evidence type="ECO:0000256" key="4">
    <source>
        <dbReference type="ARBA" id="ARBA00022729"/>
    </source>
</evidence>
<evidence type="ECO:0000256" key="6">
    <source>
        <dbReference type="ARBA" id="ARBA00023277"/>
    </source>
</evidence>
<dbReference type="InterPro" id="IPR043595">
    <property type="entry name" value="FaeB/C/D"/>
</dbReference>
<evidence type="ECO:0000259" key="9">
    <source>
        <dbReference type="PROSITE" id="PS51272"/>
    </source>
</evidence>
<protein>
    <recommendedName>
        <fullName evidence="9">SLH domain-containing protein</fullName>
    </recommendedName>
</protein>
<evidence type="ECO:0000313" key="10">
    <source>
        <dbReference type="EMBL" id="EKD24498.1"/>
    </source>
</evidence>
<organism evidence="10">
    <name type="scientific">uncultured bacterium</name>
    <name type="common">gcode 4</name>
    <dbReference type="NCBI Taxonomy" id="1234023"/>
    <lineage>
        <taxon>Bacteria</taxon>
        <taxon>environmental samples</taxon>
    </lineage>
</organism>
<feature type="domain" description="SLH" evidence="9">
    <location>
        <begin position="11"/>
        <end position="74"/>
    </location>
</feature>
<gene>
    <name evidence="10" type="ORF">ACD_80C00226G0001</name>
</gene>
<evidence type="ECO:0000256" key="8">
    <source>
        <dbReference type="SAM" id="MobiDB-lite"/>
    </source>
</evidence>
<dbReference type="PROSITE" id="PS51272">
    <property type="entry name" value="SLH"/>
    <property type="match status" value="1"/>
</dbReference>
<evidence type="ECO:0000256" key="2">
    <source>
        <dbReference type="ARBA" id="ARBA00022525"/>
    </source>
</evidence>
<dbReference type="Gene3D" id="3.40.50.1820">
    <property type="entry name" value="alpha/beta hydrolase"/>
    <property type="match status" value="1"/>
</dbReference>
<dbReference type="PANTHER" id="PTHR38050:SF2">
    <property type="entry name" value="FERULOYL ESTERASE C-RELATED"/>
    <property type="match status" value="1"/>
</dbReference>
<sequence>VISSLGDDIGSLSNCFPDVRGERFARYVCYAKDHGIVKGYDDGTFKPYQNVAVVEALKMGIESFAINVSQVSSNDSWYQPYLDFVHNNTIFSKYWLSPTKNMTRGEMAYLVHQLMLEKEGSREFTNQRDVTSAGCGKEPPSTTPTSSVVNGLTRHYITDIGNNYNKNTPIKIIFAFHGRTNSNAQVQEYYDLDEESNGNAIIIYPAGLPEEGPSRSWSSPWDKSYQLRDFALFDQLLKEFENNYCINKDQVFVAGHSLGAWFTNTLSCARGDVIRAIGSVWGGTTINKCSWPVVGMIMQNPADNLSPYSAWVTARDQMLKQNMCWTQTTPYGSVGNCVIYTQCQKDTTVIWCPYTDSYESHGTFYPHMRPNYAGGMIMDFFEGLGN</sequence>
<dbReference type="AlphaFoldDB" id="K1XVK0"/>
<dbReference type="EMBL" id="AMFJ01036233">
    <property type="protein sequence ID" value="EKD24498.1"/>
    <property type="molecule type" value="Genomic_DNA"/>
</dbReference>
<comment type="subcellular location">
    <subcellularLocation>
        <location evidence="1">Secreted</location>
    </subcellularLocation>
</comment>
<comment type="caution">
    <text evidence="10">The sequence shown here is derived from an EMBL/GenBank/DDBJ whole genome shotgun (WGS) entry which is preliminary data.</text>
</comment>
<keyword evidence="6" id="KW-0119">Carbohydrate metabolism</keyword>
<dbReference type="InterPro" id="IPR029058">
    <property type="entry name" value="AB_hydrolase_fold"/>
</dbReference>
<evidence type="ECO:0000256" key="3">
    <source>
        <dbReference type="ARBA" id="ARBA00022651"/>
    </source>
</evidence>
<feature type="region of interest" description="Disordered" evidence="8">
    <location>
        <begin position="125"/>
        <end position="148"/>
    </location>
</feature>
<dbReference type="GO" id="GO:0030600">
    <property type="term" value="F:feruloyl esterase activity"/>
    <property type="evidence" value="ECO:0007669"/>
    <property type="project" value="InterPro"/>
</dbReference>
<keyword evidence="7" id="KW-0624">Polysaccharide degradation</keyword>
<dbReference type="GO" id="GO:0045493">
    <property type="term" value="P:xylan catabolic process"/>
    <property type="evidence" value="ECO:0007669"/>
    <property type="project" value="UniProtKB-KW"/>
</dbReference>
<dbReference type="PANTHER" id="PTHR38050">
    <property type="match status" value="1"/>
</dbReference>
<keyword evidence="3" id="KW-0858">Xylan degradation</keyword>
<name>K1XVK0_9BACT</name>
<feature type="non-terminal residue" evidence="10">
    <location>
        <position position="1"/>
    </location>
</feature>
<dbReference type="InterPro" id="IPR001119">
    <property type="entry name" value="SLH_dom"/>
</dbReference>
<evidence type="ECO:0000256" key="1">
    <source>
        <dbReference type="ARBA" id="ARBA00004613"/>
    </source>
</evidence>
<dbReference type="Pfam" id="PF00395">
    <property type="entry name" value="SLH"/>
    <property type="match status" value="1"/>
</dbReference>
<keyword evidence="2" id="KW-0964">Secreted</keyword>
<keyword evidence="4" id="KW-0732">Signal</keyword>
<evidence type="ECO:0000256" key="7">
    <source>
        <dbReference type="ARBA" id="ARBA00023326"/>
    </source>
</evidence>
<dbReference type="GO" id="GO:0005576">
    <property type="term" value="C:extracellular region"/>
    <property type="evidence" value="ECO:0007669"/>
    <property type="project" value="UniProtKB-SubCell"/>
</dbReference>